<keyword evidence="2" id="KW-1185">Reference proteome</keyword>
<proteinExistence type="predicted"/>
<dbReference type="AlphaFoldDB" id="A0AAX4JAY8"/>
<gene>
    <name evidence="1" type="ORF">VNE69_03323</name>
</gene>
<protein>
    <submittedName>
        <fullName evidence="1">Uncharacterized protein</fullName>
    </submittedName>
</protein>
<reference evidence="1" key="1">
    <citation type="journal article" date="2024" name="BMC Genomics">
        <title>Functional annotation of a divergent genome using sequence and structure-based similarity.</title>
        <authorList>
            <person name="Svedberg D."/>
            <person name="Winiger R.R."/>
            <person name="Berg A."/>
            <person name="Sharma H."/>
            <person name="Tellgren-Roth C."/>
            <person name="Debrunner-Vossbrinck B.A."/>
            <person name="Vossbrinck C.R."/>
            <person name="Barandun J."/>
        </authorList>
    </citation>
    <scope>NUCLEOTIDE SEQUENCE</scope>
    <source>
        <strain evidence="1">Illinois isolate</strain>
    </source>
</reference>
<dbReference type="Proteomes" id="UP001334084">
    <property type="component" value="Chromosome 3"/>
</dbReference>
<organism evidence="1 2">
    <name type="scientific">Vairimorpha necatrix</name>
    <dbReference type="NCBI Taxonomy" id="6039"/>
    <lineage>
        <taxon>Eukaryota</taxon>
        <taxon>Fungi</taxon>
        <taxon>Fungi incertae sedis</taxon>
        <taxon>Microsporidia</taxon>
        <taxon>Nosematidae</taxon>
        <taxon>Vairimorpha</taxon>
    </lineage>
</organism>
<dbReference type="KEGG" id="vnx:VNE69_03323"/>
<accession>A0AAX4JAY8</accession>
<evidence type="ECO:0000313" key="2">
    <source>
        <dbReference type="Proteomes" id="UP001334084"/>
    </source>
</evidence>
<sequence>MFFYFVTAICSEITEKNTNGLSTNEISAEKDLNVYKNINTLLCHGKKNRKDIKNYKNKNSSDSGTSINTSFNLYKKRNLTTEYGFKCEKNESKDFLAKKTKIENANIISDNRQFNIDQTIFEYRIHIIKIKELIVKWDLEDINMKVSRTKIKFVDKTDYEMYRHLKQRINKWIIPTSTMVDDLLLPLDHLIVYSDIDIKTKQLLFCKLEFCYEAMIYVHKILPTKENNKQVGYKQLSNYKDITKRFPVLFFEMGLKEVFHDFIKTFRENYNPKDLVCIKIVYLLNDLEDRLNMVFNGFDKFIKNIISMSKLLYKLD</sequence>
<name>A0AAX4JAY8_9MICR</name>
<dbReference type="RefSeq" id="XP_065329258.1">
    <property type="nucleotide sequence ID" value="XM_065473186.1"/>
</dbReference>
<dbReference type="GeneID" id="90540919"/>
<evidence type="ECO:0000313" key="1">
    <source>
        <dbReference type="EMBL" id="WUR03113.1"/>
    </source>
</evidence>
<dbReference type="EMBL" id="CP142728">
    <property type="protein sequence ID" value="WUR03113.1"/>
    <property type="molecule type" value="Genomic_DNA"/>
</dbReference>